<evidence type="ECO:0000313" key="1">
    <source>
        <dbReference type="EMBL" id="KUM45875.1"/>
    </source>
</evidence>
<dbReference type="EMBL" id="LKAM01000015">
    <property type="protein sequence ID" value="KUM45875.1"/>
    <property type="molecule type" value="Genomic_DNA"/>
</dbReference>
<gene>
    <name evidence="1" type="ORF">ABT39_MTgene2229</name>
</gene>
<dbReference type="AlphaFoldDB" id="A0A117NFX4"/>
<protein>
    <submittedName>
        <fullName evidence="1">Uncharacterized protein</fullName>
    </submittedName>
</protein>
<name>A0A117NFX4_PICGL</name>
<proteinExistence type="predicted"/>
<geneLocation type="mitochondrion" evidence="1"/>
<accession>A0A117NFX4</accession>
<sequence>MERGSPSSTKSLTGWTHFIACLAEQAAGSQQQQLSYRLANLELTHKFQSEGKQGLKDLFSTRSHTLPLNTCWRKVALFHWMNVLLSKL</sequence>
<organism evidence="1">
    <name type="scientific">Picea glauca</name>
    <name type="common">White spruce</name>
    <name type="synonym">Pinus glauca</name>
    <dbReference type="NCBI Taxonomy" id="3330"/>
    <lineage>
        <taxon>Eukaryota</taxon>
        <taxon>Viridiplantae</taxon>
        <taxon>Streptophyta</taxon>
        <taxon>Embryophyta</taxon>
        <taxon>Tracheophyta</taxon>
        <taxon>Spermatophyta</taxon>
        <taxon>Pinopsida</taxon>
        <taxon>Pinidae</taxon>
        <taxon>Conifers I</taxon>
        <taxon>Pinales</taxon>
        <taxon>Pinaceae</taxon>
        <taxon>Picea</taxon>
    </lineage>
</organism>
<comment type="caution">
    <text evidence="1">The sequence shown here is derived from an EMBL/GenBank/DDBJ whole genome shotgun (WGS) entry which is preliminary data.</text>
</comment>
<keyword evidence="1" id="KW-0496">Mitochondrion</keyword>
<reference evidence="1" key="1">
    <citation type="journal article" date="2015" name="Genome Biol. Evol.">
        <title>Organellar Genomes of White Spruce (Picea glauca): Assembly and Annotation.</title>
        <authorList>
            <person name="Jackman S.D."/>
            <person name="Warren R.L."/>
            <person name="Gibb E.A."/>
            <person name="Vandervalk B.P."/>
            <person name="Mohamadi H."/>
            <person name="Chu J."/>
            <person name="Raymond A."/>
            <person name="Pleasance S."/>
            <person name="Coope R."/>
            <person name="Wildung M.R."/>
            <person name="Ritland C.E."/>
            <person name="Bousquet J."/>
            <person name="Jones S.J."/>
            <person name="Bohlmann J."/>
            <person name="Birol I."/>
        </authorList>
    </citation>
    <scope>NUCLEOTIDE SEQUENCE [LARGE SCALE GENOMIC DNA]</scope>
    <source>
        <tissue evidence="1">Flushing bud</tissue>
    </source>
</reference>